<proteinExistence type="predicted"/>
<dbReference type="EMBL" id="JAVYJV010000006">
    <property type="protein sequence ID" value="KAK4369263.1"/>
    <property type="molecule type" value="Genomic_DNA"/>
</dbReference>
<accession>A0AAE1VGM9</accession>
<gene>
    <name evidence="2" type="ORF">RND71_013055</name>
</gene>
<reference evidence="2" key="1">
    <citation type="submission" date="2023-12" db="EMBL/GenBank/DDBJ databases">
        <title>Genome assembly of Anisodus tanguticus.</title>
        <authorList>
            <person name="Wang Y.-J."/>
        </authorList>
    </citation>
    <scope>NUCLEOTIDE SEQUENCE</scope>
    <source>
        <strain evidence="2">KB-2021</strain>
        <tissue evidence="2">Leaf</tissue>
    </source>
</reference>
<comment type="caution">
    <text evidence="2">The sequence shown here is derived from an EMBL/GenBank/DDBJ whole genome shotgun (WGS) entry which is preliminary data.</text>
</comment>
<feature type="compositionally biased region" description="Basic residues" evidence="1">
    <location>
        <begin position="46"/>
        <end position="64"/>
    </location>
</feature>
<feature type="region of interest" description="Disordered" evidence="1">
    <location>
        <begin position="30"/>
        <end position="65"/>
    </location>
</feature>
<evidence type="ECO:0000256" key="1">
    <source>
        <dbReference type="SAM" id="MobiDB-lite"/>
    </source>
</evidence>
<name>A0AAE1VGM9_9SOLA</name>
<dbReference type="Proteomes" id="UP001291623">
    <property type="component" value="Unassembled WGS sequence"/>
</dbReference>
<sequence>MDSLVRNTPLRFSRRVDVYEPLDQLQTDESGNEIEVIDDDDDHSHQYRRRNRTIKQQRSTRKQQRSPIIWSSLSYRRERARKRHIFLQSYKLESYDSSRRTKLKKIVVKVNSAMVSVLSFMWPHTLRPDCNSQSSIHVLPPTRIIRYC</sequence>
<dbReference type="AlphaFoldDB" id="A0AAE1VGM9"/>
<protein>
    <submittedName>
        <fullName evidence="2">Uncharacterized protein</fullName>
    </submittedName>
</protein>
<keyword evidence="3" id="KW-1185">Reference proteome</keyword>
<feature type="compositionally biased region" description="Acidic residues" evidence="1">
    <location>
        <begin position="30"/>
        <end position="41"/>
    </location>
</feature>
<evidence type="ECO:0000313" key="2">
    <source>
        <dbReference type="EMBL" id="KAK4369263.1"/>
    </source>
</evidence>
<evidence type="ECO:0000313" key="3">
    <source>
        <dbReference type="Proteomes" id="UP001291623"/>
    </source>
</evidence>
<organism evidence="2 3">
    <name type="scientific">Anisodus tanguticus</name>
    <dbReference type="NCBI Taxonomy" id="243964"/>
    <lineage>
        <taxon>Eukaryota</taxon>
        <taxon>Viridiplantae</taxon>
        <taxon>Streptophyta</taxon>
        <taxon>Embryophyta</taxon>
        <taxon>Tracheophyta</taxon>
        <taxon>Spermatophyta</taxon>
        <taxon>Magnoliopsida</taxon>
        <taxon>eudicotyledons</taxon>
        <taxon>Gunneridae</taxon>
        <taxon>Pentapetalae</taxon>
        <taxon>asterids</taxon>
        <taxon>lamiids</taxon>
        <taxon>Solanales</taxon>
        <taxon>Solanaceae</taxon>
        <taxon>Solanoideae</taxon>
        <taxon>Hyoscyameae</taxon>
        <taxon>Anisodus</taxon>
    </lineage>
</organism>